<dbReference type="GO" id="GO:0003723">
    <property type="term" value="F:RNA binding"/>
    <property type="evidence" value="ECO:0007669"/>
    <property type="project" value="UniProtKB-KW"/>
</dbReference>
<feature type="domain" description="Poly A polymerase head" evidence="6">
    <location>
        <begin position="85"/>
        <end position="213"/>
    </location>
</feature>
<feature type="region of interest" description="Disordered" evidence="5">
    <location>
        <begin position="785"/>
        <end position="818"/>
    </location>
</feature>
<dbReference type="AlphaFoldDB" id="A0A5C7HSA0"/>
<evidence type="ECO:0000256" key="3">
    <source>
        <dbReference type="ARBA" id="ARBA00022741"/>
    </source>
</evidence>
<dbReference type="GO" id="GO:0000166">
    <property type="term" value="F:nucleotide binding"/>
    <property type="evidence" value="ECO:0007669"/>
    <property type="project" value="UniProtKB-KW"/>
</dbReference>
<dbReference type="InterPro" id="IPR043519">
    <property type="entry name" value="NT_sf"/>
</dbReference>
<dbReference type="Gene3D" id="1.10.3090.10">
    <property type="entry name" value="cca-adding enzyme, domain 2"/>
    <property type="match status" value="1"/>
</dbReference>
<dbReference type="InterPro" id="IPR052191">
    <property type="entry name" value="tRNA_ntf/polyA_polymerase_I"/>
</dbReference>
<dbReference type="Pfam" id="PF01743">
    <property type="entry name" value="PolyA_pol"/>
    <property type="match status" value="1"/>
</dbReference>
<keyword evidence="2 4" id="KW-0808">Transferase</keyword>
<gene>
    <name evidence="8" type="ORF">EZV62_014474</name>
</gene>
<dbReference type="SUPFAM" id="SSF81301">
    <property type="entry name" value="Nucleotidyltransferase"/>
    <property type="match status" value="1"/>
</dbReference>
<evidence type="ECO:0000256" key="4">
    <source>
        <dbReference type="RuleBase" id="RU003953"/>
    </source>
</evidence>
<evidence type="ECO:0000313" key="9">
    <source>
        <dbReference type="Proteomes" id="UP000323000"/>
    </source>
</evidence>
<dbReference type="PANTHER" id="PTHR43051:SF1">
    <property type="entry name" value="POLYNUCLEOTIDE ADENYLYLTRANSFERASE FAMILY PROTEIN"/>
    <property type="match status" value="1"/>
</dbReference>
<sequence length="818" mass="92962">MSTFVKAKDCFFSRFKSLTRIQRFNHTLHPQIRPETEMGSDNFTQEVNVSKWKKVDARLFGIYRSLIPQYSLDVLNILKHRGYKVYLVGGCVRDLILKKVPKDFDVITTANLNEVKKVFRRCEIIGKRFPICQVHIKGSTVEVSSFETVAKHDEGTKNAYSFQMPHGCDEEDLVRWRNSMHRDFTINSLFFDPFSNKIYDYANGIADLRSSKLQTLIPAHLSFKEDCARMLRGLRIAARLGLSLTKDTETAIHKLSPSIEKLDQFRLMLELNYMLSYGAAEPSICLLHKFNLLEMFLPFHASYLNEQTSKAPAQNCKMLMKLLFNLDKLVSCDRPAHCKLWIGILGFHQALVRNPQDAFVIWVFASVLYHGKWKEGVGFAREHAKGLVKFFPEISGFSEIESDEELAQKVTKLTSLVQDCVIALTETDSGLCLKKRFEVPAPGRIWPPHGDSALVRPHHSVSSKTPPPPLEAAVYAPNTPHSAASTVMRHRPLLLLLHTFLLRLLCRSLSSTLPRPASVSGEGQGHDKKILAVAILGVDSCGTVPLWQSINFVQVVVPRRVGSDVCRMLNVLVVVPRRVGSDVCRMLNVLVIDIESYERKRHSLLIDYKSLGKGNPDEIRFVLGEIVLETLNGGLVPGKEKVDEEEKKRQQLEFIEKNMVKQQSVVRKNRKRGKLELIEENQSAVRKNKKHHLATLDSEPKLKTAKKQKLVENCLTFKQELAINKPMAIVNEECQQISKEHLQVGDVRESPKGERNTAQGNKLEKEDCHSLDEVISKFIDKRKQVVKTKSSTKPLDVDKREHDVKHKSSTKPLSSLFR</sequence>
<reference evidence="9" key="1">
    <citation type="journal article" date="2019" name="Gigascience">
        <title>De novo genome assembly of the endangered Acer yangbiense, a plant species with extremely small populations endemic to Yunnan Province, China.</title>
        <authorList>
            <person name="Yang J."/>
            <person name="Wariss H.M."/>
            <person name="Tao L."/>
            <person name="Zhang R."/>
            <person name="Yun Q."/>
            <person name="Hollingsworth P."/>
            <person name="Dao Z."/>
            <person name="Luo G."/>
            <person name="Guo H."/>
            <person name="Ma Y."/>
            <person name="Sun W."/>
        </authorList>
    </citation>
    <scope>NUCLEOTIDE SEQUENCE [LARGE SCALE GENOMIC DNA]</scope>
    <source>
        <strain evidence="9">cv. Malutang</strain>
    </source>
</reference>
<evidence type="ECO:0000256" key="2">
    <source>
        <dbReference type="ARBA" id="ARBA00022679"/>
    </source>
</evidence>
<dbReference type="OrthoDB" id="445712at2759"/>
<evidence type="ECO:0000259" key="7">
    <source>
        <dbReference type="Pfam" id="PF12627"/>
    </source>
</evidence>
<feature type="region of interest" description="Disordered" evidence="5">
    <location>
        <begin position="742"/>
        <end position="765"/>
    </location>
</feature>
<dbReference type="CDD" id="cd05398">
    <property type="entry name" value="NT_ClassII-CCAase"/>
    <property type="match status" value="1"/>
</dbReference>
<keyword evidence="3" id="KW-0547">Nucleotide-binding</keyword>
<dbReference type="SUPFAM" id="SSF81891">
    <property type="entry name" value="Poly A polymerase C-terminal region-like"/>
    <property type="match status" value="1"/>
</dbReference>
<evidence type="ECO:0008006" key="10">
    <source>
        <dbReference type="Google" id="ProtNLM"/>
    </source>
</evidence>
<comment type="similarity">
    <text evidence="1 4">Belongs to the tRNA nucleotidyltransferase/poly(A) polymerase family.</text>
</comment>
<dbReference type="EMBL" id="VAHF01000006">
    <property type="protein sequence ID" value="TXG59901.1"/>
    <property type="molecule type" value="Genomic_DNA"/>
</dbReference>
<dbReference type="Pfam" id="PF12627">
    <property type="entry name" value="PolyA_pol_RNAbd"/>
    <property type="match status" value="1"/>
</dbReference>
<evidence type="ECO:0000256" key="1">
    <source>
        <dbReference type="ARBA" id="ARBA00007265"/>
    </source>
</evidence>
<dbReference type="PANTHER" id="PTHR43051">
    <property type="entry name" value="POLYNUCLEOTIDE ADENYLYLTRANSFERASE FAMILY PROTEIN"/>
    <property type="match status" value="1"/>
</dbReference>
<accession>A0A5C7HSA0</accession>
<dbReference type="GO" id="GO:0016779">
    <property type="term" value="F:nucleotidyltransferase activity"/>
    <property type="evidence" value="ECO:0007669"/>
    <property type="project" value="InterPro"/>
</dbReference>
<feature type="compositionally biased region" description="Basic and acidic residues" evidence="5">
    <location>
        <begin position="795"/>
        <end position="806"/>
    </location>
</feature>
<proteinExistence type="inferred from homology"/>
<keyword evidence="4" id="KW-0694">RNA-binding</keyword>
<dbReference type="Gene3D" id="3.30.460.10">
    <property type="entry name" value="Beta Polymerase, domain 2"/>
    <property type="match status" value="1"/>
</dbReference>
<feature type="domain" description="tRNA nucleotidyltransferase/poly(A) polymerase RNA and SrmB- binding" evidence="7">
    <location>
        <begin position="241"/>
        <end position="303"/>
    </location>
</feature>
<dbReference type="InterPro" id="IPR032828">
    <property type="entry name" value="PolyA_RNA-bd"/>
</dbReference>
<dbReference type="GO" id="GO:0001680">
    <property type="term" value="P:tRNA 3'-terminal CCA addition"/>
    <property type="evidence" value="ECO:0007669"/>
    <property type="project" value="UniProtKB-ARBA"/>
</dbReference>
<protein>
    <recommendedName>
        <fullName evidence="10">Poly A polymerase head domain-containing protein</fullName>
    </recommendedName>
</protein>
<evidence type="ECO:0000256" key="5">
    <source>
        <dbReference type="SAM" id="MobiDB-lite"/>
    </source>
</evidence>
<dbReference type="InterPro" id="IPR002646">
    <property type="entry name" value="PolA_pol_head_dom"/>
</dbReference>
<evidence type="ECO:0000313" key="8">
    <source>
        <dbReference type="EMBL" id="TXG59901.1"/>
    </source>
</evidence>
<name>A0A5C7HSA0_9ROSI</name>
<comment type="caution">
    <text evidence="8">The sequence shown here is derived from an EMBL/GenBank/DDBJ whole genome shotgun (WGS) entry which is preliminary data.</text>
</comment>
<organism evidence="8 9">
    <name type="scientific">Acer yangbiense</name>
    <dbReference type="NCBI Taxonomy" id="1000413"/>
    <lineage>
        <taxon>Eukaryota</taxon>
        <taxon>Viridiplantae</taxon>
        <taxon>Streptophyta</taxon>
        <taxon>Embryophyta</taxon>
        <taxon>Tracheophyta</taxon>
        <taxon>Spermatophyta</taxon>
        <taxon>Magnoliopsida</taxon>
        <taxon>eudicotyledons</taxon>
        <taxon>Gunneridae</taxon>
        <taxon>Pentapetalae</taxon>
        <taxon>rosids</taxon>
        <taxon>malvids</taxon>
        <taxon>Sapindales</taxon>
        <taxon>Sapindaceae</taxon>
        <taxon>Hippocastanoideae</taxon>
        <taxon>Acereae</taxon>
        <taxon>Acer</taxon>
    </lineage>
</organism>
<keyword evidence="9" id="KW-1185">Reference proteome</keyword>
<feature type="compositionally biased region" description="Basic and acidic residues" evidence="5">
    <location>
        <begin position="742"/>
        <end position="755"/>
    </location>
</feature>
<evidence type="ECO:0000259" key="6">
    <source>
        <dbReference type="Pfam" id="PF01743"/>
    </source>
</evidence>
<dbReference type="Proteomes" id="UP000323000">
    <property type="component" value="Chromosome 6"/>
</dbReference>